<dbReference type="Gene3D" id="1.25.40.10">
    <property type="entry name" value="Tetratricopeptide repeat domain"/>
    <property type="match status" value="1"/>
</dbReference>
<keyword evidence="2" id="KW-1185">Reference proteome</keyword>
<dbReference type="EMBL" id="JBJUIK010000015">
    <property type="protein sequence ID" value="KAL3502223.1"/>
    <property type="molecule type" value="Genomic_DNA"/>
</dbReference>
<gene>
    <name evidence="1" type="ORF">ACH5RR_036672</name>
</gene>
<protein>
    <recommendedName>
        <fullName evidence="3">Pentatricopeptide repeat-containing protein</fullName>
    </recommendedName>
</protein>
<accession>A0ABD2Y566</accession>
<dbReference type="Proteomes" id="UP001630127">
    <property type="component" value="Unassembled WGS sequence"/>
</dbReference>
<evidence type="ECO:0000313" key="1">
    <source>
        <dbReference type="EMBL" id="KAL3502223.1"/>
    </source>
</evidence>
<proteinExistence type="predicted"/>
<evidence type="ECO:0008006" key="3">
    <source>
        <dbReference type="Google" id="ProtNLM"/>
    </source>
</evidence>
<dbReference type="AlphaFoldDB" id="A0ABD2Y566"/>
<organism evidence="1 2">
    <name type="scientific">Cinchona calisaya</name>
    <dbReference type="NCBI Taxonomy" id="153742"/>
    <lineage>
        <taxon>Eukaryota</taxon>
        <taxon>Viridiplantae</taxon>
        <taxon>Streptophyta</taxon>
        <taxon>Embryophyta</taxon>
        <taxon>Tracheophyta</taxon>
        <taxon>Spermatophyta</taxon>
        <taxon>Magnoliopsida</taxon>
        <taxon>eudicotyledons</taxon>
        <taxon>Gunneridae</taxon>
        <taxon>Pentapetalae</taxon>
        <taxon>asterids</taxon>
        <taxon>lamiids</taxon>
        <taxon>Gentianales</taxon>
        <taxon>Rubiaceae</taxon>
        <taxon>Cinchonoideae</taxon>
        <taxon>Cinchoneae</taxon>
        <taxon>Cinchona</taxon>
    </lineage>
</organism>
<reference evidence="1 2" key="1">
    <citation type="submission" date="2024-11" db="EMBL/GenBank/DDBJ databases">
        <title>A near-complete genome assembly of Cinchona calisaya.</title>
        <authorList>
            <person name="Lian D.C."/>
            <person name="Zhao X.W."/>
            <person name="Wei L."/>
        </authorList>
    </citation>
    <scope>NUCLEOTIDE SEQUENCE [LARGE SCALE GENOMIC DNA]</scope>
    <source>
        <tissue evidence="1">Nenye</tissue>
    </source>
</reference>
<evidence type="ECO:0000313" key="2">
    <source>
        <dbReference type="Proteomes" id="UP001630127"/>
    </source>
</evidence>
<name>A0ABD2Y566_9GENT</name>
<sequence length="121" mass="13737">MSYYHEFRLNGGAIDRAMAGIMVAVFSKMNRINNLVKLWQDMKAEGTKLDVRLYRSALNALKDAGLHVQEKWLQESFGATLIPGYKAKKPDNFFARHNDEGCLFPSGELAKVQVILYKTIL</sequence>
<dbReference type="InterPro" id="IPR011990">
    <property type="entry name" value="TPR-like_helical_dom_sf"/>
</dbReference>
<comment type="caution">
    <text evidence="1">The sequence shown here is derived from an EMBL/GenBank/DDBJ whole genome shotgun (WGS) entry which is preliminary data.</text>
</comment>